<evidence type="ECO:0000313" key="1">
    <source>
        <dbReference type="EMBL" id="KAJ9081289.1"/>
    </source>
</evidence>
<reference evidence="1" key="1">
    <citation type="submission" date="2022-04" db="EMBL/GenBank/DDBJ databases">
        <title>Genome of the entomopathogenic fungus Entomophthora muscae.</title>
        <authorList>
            <person name="Elya C."/>
            <person name="Lovett B.R."/>
            <person name="Lee E."/>
            <person name="Macias A.M."/>
            <person name="Hajek A.E."/>
            <person name="De Bivort B.L."/>
            <person name="Kasson M.T."/>
            <person name="De Fine Licht H.H."/>
            <person name="Stajich J.E."/>
        </authorList>
    </citation>
    <scope>NUCLEOTIDE SEQUENCE</scope>
    <source>
        <strain evidence="1">Berkeley</strain>
    </source>
</reference>
<accession>A0ACC2U307</accession>
<evidence type="ECO:0000313" key="2">
    <source>
        <dbReference type="Proteomes" id="UP001165960"/>
    </source>
</evidence>
<proteinExistence type="predicted"/>
<protein>
    <submittedName>
        <fullName evidence="1">Uncharacterized protein</fullName>
    </submittedName>
</protein>
<organism evidence="1 2">
    <name type="scientific">Entomophthora muscae</name>
    <dbReference type="NCBI Taxonomy" id="34485"/>
    <lineage>
        <taxon>Eukaryota</taxon>
        <taxon>Fungi</taxon>
        <taxon>Fungi incertae sedis</taxon>
        <taxon>Zoopagomycota</taxon>
        <taxon>Entomophthoromycotina</taxon>
        <taxon>Entomophthoromycetes</taxon>
        <taxon>Entomophthorales</taxon>
        <taxon>Entomophthoraceae</taxon>
        <taxon>Entomophthora</taxon>
    </lineage>
</organism>
<name>A0ACC2U307_9FUNG</name>
<dbReference type="Proteomes" id="UP001165960">
    <property type="component" value="Unassembled WGS sequence"/>
</dbReference>
<sequence length="91" mass="10267">MELCNPILHFGTWIKVTVFDTPIRAVLDTGVSTNIIYSRLVMRLGFLPDISYAEFFFTADVESIKSNDAYSSVPLRFGELVVTYPEVVLES</sequence>
<gene>
    <name evidence="1" type="ORF">DSO57_1016308</name>
</gene>
<comment type="caution">
    <text evidence="1">The sequence shown here is derived from an EMBL/GenBank/DDBJ whole genome shotgun (WGS) entry which is preliminary data.</text>
</comment>
<keyword evidence="2" id="KW-1185">Reference proteome</keyword>
<dbReference type="EMBL" id="QTSX02001486">
    <property type="protein sequence ID" value="KAJ9081289.1"/>
    <property type="molecule type" value="Genomic_DNA"/>
</dbReference>